<sequence>MKKKTQISEFLQRNVNKIVAITRQAKTCVRQSHGFLSVRRGDRENAKTCVRPSHHETSRIKIQM</sequence>
<dbReference type="AlphaFoldDB" id="A0A949"/>
<organism evidence="1">
    <name type="scientific">Ipomoea trifida</name>
    <name type="common">Morning glory</name>
    <dbReference type="NCBI Taxonomy" id="35884"/>
    <lineage>
        <taxon>Eukaryota</taxon>
        <taxon>Viridiplantae</taxon>
        <taxon>Streptophyta</taxon>
        <taxon>Embryophyta</taxon>
        <taxon>Tracheophyta</taxon>
        <taxon>Spermatophyta</taxon>
        <taxon>Magnoliopsida</taxon>
        <taxon>eudicotyledons</taxon>
        <taxon>Gunneridae</taxon>
        <taxon>Pentapetalae</taxon>
        <taxon>asterids</taxon>
        <taxon>lamiids</taxon>
        <taxon>Solanales</taxon>
        <taxon>Convolvulaceae</taxon>
        <taxon>Ipomoeeae</taxon>
        <taxon>Ipomoea</taxon>
    </lineage>
</organism>
<proteinExistence type="predicted"/>
<dbReference type="EMBL" id="AB263749">
    <property type="protein sequence ID" value="BAF36354.1"/>
    <property type="molecule type" value="Genomic_DNA"/>
</dbReference>
<accession>A0A949</accession>
<evidence type="ECO:0000313" key="1">
    <source>
        <dbReference type="EMBL" id="BAF36354.1"/>
    </source>
</evidence>
<name>A0A949_IPOTF</name>
<protein>
    <submittedName>
        <fullName evidence="1">Uncharacterized protein</fullName>
    </submittedName>
</protein>
<reference evidence="1" key="1">
    <citation type="journal article" date="2007" name="Sex. Plant Reprod.">
        <title>Physical size of the S locus region defined by genetic recombination and genome sequencing in Ipomoea trifida, Convolvulaceae.</title>
        <authorList>
            <person name="Rahman M.H."/>
            <person name="Tsuchiya T."/>
            <person name="Suwabe K."/>
            <person name="Kohori J."/>
            <person name="Tomita R.N."/>
            <person name="Kagaya Y."/>
            <person name="Kobayashi I."/>
            <person name="Kakeda K."/>
            <person name="Kowyama Y."/>
        </authorList>
    </citation>
    <scope>NUCLEOTIDE SEQUENCE</scope>
</reference>